<proteinExistence type="predicted"/>
<dbReference type="Proteomes" id="UP000800235">
    <property type="component" value="Unassembled WGS sequence"/>
</dbReference>
<name>A0A9P4NE58_9PEZI</name>
<dbReference type="AlphaFoldDB" id="A0A9P4NE58"/>
<gene>
    <name evidence="2" type="ORF">EJ08DRAFT_654752</name>
</gene>
<keyword evidence="1" id="KW-1133">Transmembrane helix</keyword>
<keyword evidence="1" id="KW-0472">Membrane</keyword>
<organism evidence="2 3">
    <name type="scientific">Tothia fuscella</name>
    <dbReference type="NCBI Taxonomy" id="1048955"/>
    <lineage>
        <taxon>Eukaryota</taxon>
        <taxon>Fungi</taxon>
        <taxon>Dikarya</taxon>
        <taxon>Ascomycota</taxon>
        <taxon>Pezizomycotina</taxon>
        <taxon>Dothideomycetes</taxon>
        <taxon>Pleosporomycetidae</taxon>
        <taxon>Venturiales</taxon>
        <taxon>Cylindrosympodiaceae</taxon>
        <taxon>Tothia</taxon>
    </lineage>
</organism>
<accession>A0A9P4NE58</accession>
<evidence type="ECO:0000313" key="3">
    <source>
        <dbReference type="Proteomes" id="UP000800235"/>
    </source>
</evidence>
<feature type="transmembrane region" description="Helical" evidence="1">
    <location>
        <begin position="36"/>
        <end position="54"/>
    </location>
</feature>
<protein>
    <submittedName>
        <fullName evidence="2">Uncharacterized protein</fullName>
    </submittedName>
</protein>
<keyword evidence="1" id="KW-0812">Transmembrane</keyword>
<evidence type="ECO:0000313" key="2">
    <source>
        <dbReference type="EMBL" id="KAF2416331.1"/>
    </source>
</evidence>
<reference evidence="2" key="1">
    <citation type="journal article" date="2020" name="Stud. Mycol.">
        <title>101 Dothideomycetes genomes: a test case for predicting lifestyles and emergence of pathogens.</title>
        <authorList>
            <person name="Haridas S."/>
            <person name="Albert R."/>
            <person name="Binder M."/>
            <person name="Bloem J."/>
            <person name="Labutti K."/>
            <person name="Salamov A."/>
            <person name="Andreopoulos B."/>
            <person name="Baker S."/>
            <person name="Barry K."/>
            <person name="Bills G."/>
            <person name="Bluhm B."/>
            <person name="Cannon C."/>
            <person name="Castanera R."/>
            <person name="Culley D."/>
            <person name="Daum C."/>
            <person name="Ezra D."/>
            <person name="Gonzalez J."/>
            <person name="Henrissat B."/>
            <person name="Kuo A."/>
            <person name="Liang C."/>
            <person name="Lipzen A."/>
            <person name="Lutzoni F."/>
            <person name="Magnuson J."/>
            <person name="Mondo S."/>
            <person name="Nolan M."/>
            <person name="Ohm R."/>
            <person name="Pangilinan J."/>
            <person name="Park H.-J."/>
            <person name="Ramirez L."/>
            <person name="Alfaro M."/>
            <person name="Sun H."/>
            <person name="Tritt A."/>
            <person name="Yoshinaga Y."/>
            <person name="Zwiers L.-H."/>
            <person name="Turgeon B."/>
            <person name="Goodwin S."/>
            <person name="Spatafora J."/>
            <person name="Crous P."/>
            <person name="Grigoriev I."/>
        </authorList>
    </citation>
    <scope>NUCLEOTIDE SEQUENCE</scope>
    <source>
        <strain evidence="2">CBS 130266</strain>
    </source>
</reference>
<keyword evidence="3" id="KW-1185">Reference proteome</keyword>
<sequence>MPSGWSLRVVAFMPPLNLRFSTSSGAFLHQIIRFSVWRGPYALYWFGVVLFAGIRENARTIRYSALLLHRGDTRPCSPPVIPPI</sequence>
<dbReference type="EMBL" id="MU007162">
    <property type="protein sequence ID" value="KAF2416331.1"/>
    <property type="molecule type" value="Genomic_DNA"/>
</dbReference>
<comment type="caution">
    <text evidence="2">The sequence shown here is derived from an EMBL/GenBank/DDBJ whole genome shotgun (WGS) entry which is preliminary data.</text>
</comment>
<evidence type="ECO:0000256" key="1">
    <source>
        <dbReference type="SAM" id="Phobius"/>
    </source>
</evidence>